<evidence type="ECO:0000256" key="3">
    <source>
        <dbReference type="ARBA" id="ARBA00022801"/>
    </source>
</evidence>
<evidence type="ECO:0000313" key="7">
    <source>
        <dbReference type="EMBL" id="SFT01568.1"/>
    </source>
</evidence>
<dbReference type="PANTHER" id="PTHR43248">
    <property type="entry name" value="2-SUCCINYL-6-HYDROXY-2,4-CYCLOHEXADIENE-1-CARBOXYLATE SYNTHASE"/>
    <property type="match status" value="1"/>
</dbReference>
<keyword evidence="2 5" id="KW-0732">Signal</keyword>
<evidence type="ECO:0000259" key="6">
    <source>
        <dbReference type="Pfam" id="PF08386"/>
    </source>
</evidence>
<keyword evidence="3 7" id="KW-0378">Hydrolase</keyword>
<evidence type="ECO:0000256" key="5">
    <source>
        <dbReference type="SAM" id="SignalP"/>
    </source>
</evidence>
<dbReference type="AlphaFoldDB" id="A0A1I6UJF9"/>
<sequence>MKRSIALGLAAVAALAVVPAATGTAVAQPAPRFGPCPQDVATPYPQLTCATVEVPLDHANPGGERIPLLVSKLPARNPQARKGSLLVNPGGPGGPGVDFAGTLAGLVPPEVRDSYDLIGFDTRNTAHSAPIHCVDPASYWANPLPDPDSPTTREANWQRAEAYANGCAQRAGKYLPHLNTPTNARDMDAIRAALGEQKISFLGYSYGTYLGAVYGQLFPQRVDRMILDSSVNPDTSEIWYGNNLAQDVAAQQRLEHFFDWVARHDPVFHLGTDRRQVEAAWERTRAELRRAPRGPLGPSELIEISFNALYGESSWQPLAQGLADFQLRGDDRALAAMVEPKDALAENGNAIYNAVECADAPWPTRRAEWERDSRQVAVQHPFAAWFNSWTVAPCRTWQAPRQEPTKITGADLPPVLMFNSEHDVATPYAGAVEMHRSLPSSVLVTERDAGKHGVWALAGNAEADRIGADYLVRGTLPPRDVAIPGHPEPDPAAPETRESRTYDLR</sequence>
<feature type="domain" description="Peptidase S33 tripeptidyl aminopeptidase-like C-terminal" evidence="6">
    <location>
        <begin position="386"/>
        <end position="481"/>
    </location>
</feature>
<evidence type="ECO:0000256" key="4">
    <source>
        <dbReference type="SAM" id="MobiDB-lite"/>
    </source>
</evidence>
<dbReference type="OrthoDB" id="4498590at2"/>
<dbReference type="EMBL" id="FOZX01000011">
    <property type="protein sequence ID" value="SFT01568.1"/>
    <property type="molecule type" value="Genomic_DNA"/>
</dbReference>
<feature type="chain" id="PRO_5011699856" evidence="5">
    <location>
        <begin position="28"/>
        <end position="505"/>
    </location>
</feature>
<feature type="compositionally biased region" description="Basic and acidic residues" evidence="4">
    <location>
        <begin position="495"/>
        <end position="505"/>
    </location>
</feature>
<dbReference type="Gene3D" id="3.40.50.1820">
    <property type="entry name" value="alpha/beta hydrolase"/>
    <property type="match status" value="1"/>
</dbReference>
<dbReference type="InterPro" id="IPR029058">
    <property type="entry name" value="AB_hydrolase_fold"/>
</dbReference>
<feature type="signal peptide" evidence="5">
    <location>
        <begin position="1"/>
        <end position="27"/>
    </location>
</feature>
<dbReference type="GO" id="GO:0016787">
    <property type="term" value="F:hydrolase activity"/>
    <property type="evidence" value="ECO:0007669"/>
    <property type="project" value="UniProtKB-KW"/>
</dbReference>
<evidence type="ECO:0000256" key="1">
    <source>
        <dbReference type="ARBA" id="ARBA00010088"/>
    </source>
</evidence>
<keyword evidence="8" id="KW-1185">Reference proteome</keyword>
<reference evidence="8" key="1">
    <citation type="submission" date="2016-10" db="EMBL/GenBank/DDBJ databases">
        <authorList>
            <person name="Varghese N."/>
            <person name="Submissions S."/>
        </authorList>
    </citation>
    <scope>NUCLEOTIDE SEQUENCE [LARGE SCALE GENOMIC DNA]</scope>
    <source>
        <strain evidence="8">DSM 44771</strain>
    </source>
</reference>
<accession>A0A1I6UJF9</accession>
<dbReference type="InterPro" id="IPR051601">
    <property type="entry name" value="Serine_prot/Carboxylest_S33"/>
</dbReference>
<evidence type="ECO:0000313" key="8">
    <source>
        <dbReference type="Proteomes" id="UP000198852"/>
    </source>
</evidence>
<dbReference type="SUPFAM" id="SSF53474">
    <property type="entry name" value="alpha/beta-Hydrolases"/>
    <property type="match status" value="1"/>
</dbReference>
<dbReference type="PANTHER" id="PTHR43248:SF29">
    <property type="entry name" value="TRIPEPTIDYL AMINOPEPTIDASE"/>
    <property type="match status" value="1"/>
</dbReference>
<comment type="similarity">
    <text evidence="1">Belongs to the peptidase S33 family.</text>
</comment>
<evidence type="ECO:0000256" key="2">
    <source>
        <dbReference type="ARBA" id="ARBA00022729"/>
    </source>
</evidence>
<dbReference type="InterPro" id="IPR013595">
    <property type="entry name" value="Pept_S33_TAP-like_C"/>
</dbReference>
<dbReference type="RefSeq" id="WP_093422607.1">
    <property type="nucleotide sequence ID" value="NZ_FOZX01000011.1"/>
</dbReference>
<feature type="region of interest" description="Disordered" evidence="4">
    <location>
        <begin position="478"/>
        <end position="505"/>
    </location>
</feature>
<name>A0A1I6UJF9_9PSEU</name>
<organism evidence="7 8">
    <name type="scientific">Saccharopolyspora flava</name>
    <dbReference type="NCBI Taxonomy" id="95161"/>
    <lineage>
        <taxon>Bacteria</taxon>
        <taxon>Bacillati</taxon>
        <taxon>Actinomycetota</taxon>
        <taxon>Actinomycetes</taxon>
        <taxon>Pseudonocardiales</taxon>
        <taxon>Pseudonocardiaceae</taxon>
        <taxon>Saccharopolyspora</taxon>
    </lineage>
</organism>
<dbReference type="STRING" id="95161.SAMN05660874_04973"/>
<protein>
    <submittedName>
        <fullName evidence="7">Alpha/beta hydrolase fold</fullName>
    </submittedName>
</protein>
<proteinExistence type="inferred from homology"/>
<dbReference type="Pfam" id="PF08386">
    <property type="entry name" value="Abhydrolase_4"/>
    <property type="match status" value="1"/>
</dbReference>
<dbReference type="Proteomes" id="UP000198852">
    <property type="component" value="Unassembled WGS sequence"/>
</dbReference>
<gene>
    <name evidence="7" type="ORF">SAMN05660874_04973</name>
</gene>